<organism evidence="1 2">
    <name type="scientific">Botryotinia calthae</name>
    <dbReference type="NCBI Taxonomy" id="38488"/>
    <lineage>
        <taxon>Eukaryota</taxon>
        <taxon>Fungi</taxon>
        <taxon>Dikarya</taxon>
        <taxon>Ascomycota</taxon>
        <taxon>Pezizomycotina</taxon>
        <taxon>Leotiomycetes</taxon>
        <taxon>Helotiales</taxon>
        <taxon>Sclerotiniaceae</taxon>
        <taxon>Botryotinia</taxon>
    </lineage>
</organism>
<protein>
    <submittedName>
        <fullName evidence="1">Uncharacterized protein</fullName>
    </submittedName>
</protein>
<evidence type="ECO:0000313" key="1">
    <source>
        <dbReference type="EMBL" id="TEY80404.1"/>
    </source>
</evidence>
<evidence type="ECO:0000313" key="2">
    <source>
        <dbReference type="Proteomes" id="UP000297299"/>
    </source>
</evidence>
<sequence>MLRDSFDIYLASLNKPRNYALWTKLRVLSHHWDRNSTLTYDNEPIFAKEFSDSSHLLSPERFMVWNHVEPANFKAVSMTLQGTAVFKDSTYYALADERVLGTEIVLLTEFENNGALRNCMRVDILLLRHLLNQIQMSDPILDIFEKSVALSPPLLWRLDKPIWKRMIEGVAPGYLDAEAAGNGLVVEYDHTRFVQT</sequence>
<dbReference type="AlphaFoldDB" id="A0A4Y8DEZ1"/>
<dbReference type="STRING" id="38488.A0A4Y8DEZ1"/>
<dbReference type="Proteomes" id="UP000297299">
    <property type="component" value="Unassembled WGS sequence"/>
</dbReference>
<proteinExistence type="predicted"/>
<dbReference type="OrthoDB" id="5396831at2759"/>
<name>A0A4Y8DEZ1_9HELO</name>
<reference evidence="1 2" key="1">
    <citation type="submission" date="2017-11" db="EMBL/GenBank/DDBJ databases">
        <title>Comparative genomics of Botrytis spp.</title>
        <authorList>
            <person name="Valero-Jimenez C.A."/>
            <person name="Tapia P."/>
            <person name="Veloso J."/>
            <person name="Silva-Moreno E."/>
            <person name="Staats M."/>
            <person name="Valdes J.H."/>
            <person name="Van Kan J.A.L."/>
        </authorList>
    </citation>
    <scope>NUCLEOTIDE SEQUENCE [LARGE SCALE GENOMIC DNA]</scope>
    <source>
        <strain evidence="1 2">MUCL2830</strain>
    </source>
</reference>
<comment type="caution">
    <text evidence="1">The sequence shown here is derived from an EMBL/GenBank/DDBJ whole genome shotgun (WGS) entry which is preliminary data.</text>
</comment>
<accession>A0A4Y8DEZ1</accession>
<gene>
    <name evidence="1" type="ORF">BOTCAL_0038g00020</name>
</gene>
<dbReference type="EMBL" id="PHWZ01000038">
    <property type="protein sequence ID" value="TEY80404.1"/>
    <property type="molecule type" value="Genomic_DNA"/>
</dbReference>
<keyword evidence="2" id="KW-1185">Reference proteome</keyword>